<dbReference type="Proteomes" id="UP000325780">
    <property type="component" value="Unassembled WGS sequence"/>
</dbReference>
<proteinExistence type="predicted"/>
<evidence type="ECO:0000313" key="2">
    <source>
        <dbReference type="Proteomes" id="UP000325780"/>
    </source>
</evidence>
<dbReference type="EMBL" id="ML742214">
    <property type="protein sequence ID" value="KAE8147298.1"/>
    <property type="molecule type" value="Genomic_DNA"/>
</dbReference>
<sequence length="126" mass="13635">MLLSLFSCVLDISVLTSRRVLNSFPSLREMSLTILDLSCATWLLRSRYGFKVPSVLQLGSTGGSSWLISRASANSCGGALIGQDPFDWIAGVEPCVQIALGCPFVSIIAKRNMVRELAAFSVSFPF</sequence>
<organism evidence="1 2">
    <name type="scientific">Aspergillus avenaceus</name>
    <dbReference type="NCBI Taxonomy" id="36643"/>
    <lineage>
        <taxon>Eukaryota</taxon>
        <taxon>Fungi</taxon>
        <taxon>Dikarya</taxon>
        <taxon>Ascomycota</taxon>
        <taxon>Pezizomycotina</taxon>
        <taxon>Eurotiomycetes</taxon>
        <taxon>Eurotiomycetidae</taxon>
        <taxon>Eurotiales</taxon>
        <taxon>Aspergillaceae</taxon>
        <taxon>Aspergillus</taxon>
        <taxon>Aspergillus subgen. Circumdati</taxon>
    </lineage>
</organism>
<keyword evidence="2" id="KW-1185">Reference proteome</keyword>
<evidence type="ECO:0000313" key="1">
    <source>
        <dbReference type="EMBL" id="KAE8147298.1"/>
    </source>
</evidence>
<gene>
    <name evidence="1" type="ORF">BDV25DRAFT_160639</name>
</gene>
<accession>A0A5N6TLT1</accession>
<name>A0A5N6TLT1_ASPAV</name>
<dbReference type="AlphaFoldDB" id="A0A5N6TLT1"/>
<reference evidence="1 2" key="1">
    <citation type="submission" date="2019-04" db="EMBL/GenBank/DDBJ databases">
        <title>Friends and foes A comparative genomics study of 23 Aspergillus species from section Flavi.</title>
        <authorList>
            <consortium name="DOE Joint Genome Institute"/>
            <person name="Kjaerbolling I."/>
            <person name="Vesth T."/>
            <person name="Frisvad J.C."/>
            <person name="Nybo J.L."/>
            <person name="Theobald S."/>
            <person name="Kildgaard S."/>
            <person name="Isbrandt T."/>
            <person name="Kuo A."/>
            <person name="Sato A."/>
            <person name="Lyhne E.K."/>
            <person name="Kogle M.E."/>
            <person name="Wiebenga A."/>
            <person name="Kun R.S."/>
            <person name="Lubbers R.J."/>
            <person name="Makela M.R."/>
            <person name="Barry K."/>
            <person name="Chovatia M."/>
            <person name="Clum A."/>
            <person name="Daum C."/>
            <person name="Haridas S."/>
            <person name="He G."/>
            <person name="LaButti K."/>
            <person name="Lipzen A."/>
            <person name="Mondo S."/>
            <person name="Riley R."/>
            <person name="Salamov A."/>
            <person name="Simmons B.A."/>
            <person name="Magnuson J.K."/>
            <person name="Henrissat B."/>
            <person name="Mortensen U.H."/>
            <person name="Larsen T.O."/>
            <person name="Devries R.P."/>
            <person name="Grigoriev I.V."/>
            <person name="Machida M."/>
            <person name="Baker S.E."/>
            <person name="Andersen M.R."/>
        </authorList>
    </citation>
    <scope>NUCLEOTIDE SEQUENCE [LARGE SCALE GENOMIC DNA]</scope>
    <source>
        <strain evidence="1 2">IBT 18842</strain>
    </source>
</reference>
<protein>
    <submittedName>
        <fullName evidence="1">Uncharacterized protein</fullName>
    </submittedName>
</protein>